<evidence type="ECO:0000313" key="1">
    <source>
        <dbReference type="EMBL" id="RPD57352.1"/>
    </source>
</evidence>
<dbReference type="OrthoDB" id="3222238at2759"/>
<name>A0A5C2S1N8_9APHY</name>
<gene>
    <name evidence="1" type="ORF">L227DRAFT_655510</name>
</gene>
<dbReference type="Proteomes" id="UP000313359">
    <property type="component" value="Unassembled WGS sequence"/>
</dbReference>
<evidence type="ECO:0000313" key="2">
    <source>
        <dbReference type="Proteomes" id="UP000313359"/>
    </source>
</evidence>
<dbReference type="AlphaFoldDB" id="A0A5C2S1N8"/>
<dbReference type="EMBL" id="ML122281">
    <property type="protein sequence ID" value="RPD57352.1"/>
    <property type="molecule type" value="Genomic_DNA"/>
</dbReference>
<dbReference type="Gene3D" id="3.80.10.10">
    <property type="entry name" value="Ribonuclease Inhibitor"/>
    <property type="match status" value="1"/>
</dbReference>
<reference evidence="1" key="1">
    <citation type="journal article" date="2018" name="Genome Biol. Evol.">
        <title>Genomics and development of Lentinus tigrinus, a white-rot wood-decaying mushroom with dimorphic fruiting bodies.</title>
        <authorList>
            <person name="Wu B."/>
            <person name="Xu Z."/>
            <person name="Knudson A."/>
            <person name="Carlson A."/>
            <person name="Chen N."/>
            <person name="Kovaka S."/>
            <person name="LaButti K."/>
            <person name="Lipzen A."/>
            <person name="Pennachio C."/>
            <person name="Riley R."/>
            <person name="Schakwitz W."/>
            <person name="Umezawa K."/>
            <person name="Ohm R.A."/>
            <person name="Grigoriev I.V."/>
            <person name="Nagy L.G."/>
            <person name="Gibbons J."/>
            <person name="Hibbett D."/>
        </authorList>
    </citation>
    <scope>NUCLEOTIDE SEQUENCE [LARGE SCALE GENOMIC DNA]</scope>
    <source>
        <strain evidence="1">ALCF2SS1-6</strain>
    </source>
</reference>
<organism evidence="1 2">
    <name type="scientific">Lentinus tigrinus ALCF2SS1-6</name>
    <dbReference type="NCBI Taxonomy" id="1328759"/>
    <lineage>
        <taxon>Eukaryota</taxon>
        <taxon>Fungi</taxon>
        <taxon>Dikarya</taxon>
        <taxon>Basidiomycota</taxon>
        <taxon>Agaricomycotina</taxon>
        <taxon>Agaricomycetes</taxon>
        <taxon>Polyporales</taxon>
        <taxon>Polyporaceae</taxon>
        <taxon>Lentinus</taxon>
    </lineage>
</organism>
<protein>
    <recommendedName>
        <fullName evidence="3">F-box domain-containing protein</fullName>
    </recommendedName>
</protein>
<sequence>MASIRVVNSPLLLTAIFKYLEPPISTPIRQLSDVEKGVQKELRYTLLCSALVSRSFSRHALAVLWQQLDDVQPLLRLFAQFRPSHRGSQVSMLHEDIAPEAWLRFQAYASCVRILHQGTWSQIHSSTWSVIYPWCGRRPLLPKLEALSTLPVHVSDPVMMMFLTPTLHSLRVETFFGRQVRAEDFTAITCIIHRISKTAPEVTDLHIIHDGYNPLPPTYLHPLCNFAALRIFEAENAVLGLPILQWLAKLDGLQTLSASIALEDVESDDLADGLKLFDHTDWSALIRLSIHGESWNLRTFVSQMCHPPLRSLTLDVSVECWPEDLTNLVTYTLESFDDPLRIEEFTLKYKHEFKRQEEHQAFMEEPHYKGSLLDIVGYLLHCSSIKKAVFDLSELPALTDVDLERMIDAWPQLTVLHIPPSETNIFHVHVSKKIPRPTMASLTTFARRCPQLQELSLPEIRLSTIPRDQDWPYITHPLCSLLAGFDCRKDDCLRVAKFIDGLFPSVSFHEPAKEDRWSLSLPNRDEHPESVKEYLETVQLGRRRRDLLKKVPRTDLRAGQATAALW</sequence>
<evidence type="ECO:0008006" key="3">
    <source>
        <dbReference type="Google" id="ProtNLM"/>
    </source>
</evidence>
<dbReference type="InterPro" id="IPR032675">
    <property type="entry name" value="LRR_dom_sf"/>
</dbReference>
<dbReference type="STRING" id="1328759.A0A5C2S1N8"/>
<keyword evidence="2" id="KW-1185">Reference proteome</keyword>
<proteinExistence type="predicted"/>
<accession>A0A5C2S1N8</accession>